<feature type="chain" id="PRO_5044286878" description="PspA/IM30 family protein" evidence="3">
    <location>
        <begin position="16"/>
        <end position="287"/>
    </location>
</feature>
<sequence>MQTTLLALMLCGSTAYMLPTCRAPSSAGAARFRRALPPPQMNLGERFVRLVKSNVNQALSSLEDPEKVLEQAVADMQKDLVKVRQAYAEVSASSKRMTEQAKLAESEAAKWYSRAQLALEKGEDDLAREALTRRAQQVEMADNLKAQIEQQSGSITSLYESMKDLEAKMAEAKAKKDQIIARARTAKASTKVNDMLAGVGTGSSMAAFERMTEKVQQLEAEADVSKQLALSSPKSGAGSTLEAQFKQLEAGNSVDDELKAMKAALPSAVDDELAQMKKKLGQGKEEP</sequence>
<dbReference type="AlphaFoldDB" id="A0AB34JJG1"/>
<comment type="caution">
    <text evidence="4">The sequence shown here is derived from an EMBL/GenBank/DDBJ whole genome shotgun (WGS) entry which is preliminary data.</text>
</comment>
<evidence type="ECO:0000313" key="4">
    <source>
        <dbReference type="EMBL" id="KAL1521442.1"/>
    </source>
</evidence>
<comment type="similarity">
    <text evidence="1">Belongs to the PspA/Vipp/IM30 family.</text>
</comment>
<dbReference type="EMBL" id="JBGBPQ010000007">
    <property type="protein sequence ID" value="KAL1521442.1"/>
    <property type="molecule type" value="Genomic_DNA"/>
</dbReference>
<proteinExistence type="inferred from homology"/>
<keyword evidence="2" id="KW-0175">Coiled coil</keyword>
<dbReference type="PANTHER" id="PTHR31088:SF6">
    <property type="entry name" value="PHAGE SHOCK PROTEIN A"/>
    <property type="match status" value="1"/>
</dbReference>
<gene>
    <name evidence="4" type="ORF">AB1Y20_021106</name>
</gene>
<protein>
    <recommendedName>
        <fullName evidence="6">PspA/IM30 family protein</fullName>
    </recommendedName>
</protein>
<dbReference type="Pfam" id="PF04012">
    <property type="entry name" value="PspA_IM30"/>
    <property type="match status" value="1"/>
</dbReference>
<reference evidence="4 5" key="1">
    <citation type="journal article" date="2024" name="Science">
        <title>Giant polyketide synthase enzymes in the biosynthesis of giant marine polyether toxins.</title>
        <authorList>
            <person name="Fallon T.R."/>
            <person name="Shende V.V."/>
            <person name="Wierzbicki I.H."/>
            <person name="Pendleton A.L."/>
            <person name="Watervoot N.F."/>
            <person name="Auber R.P."/>
            <person name="Gonzalez D.J."/>
            <person name="Wisecaver J.H."/>
            <person name="Moore B.S."/>
        </authorList>
    </citation>
    <scope>NUCLEOTIDE SEQUENCE [LARGE SCALE GENOMIC DNA]</scope>
    <source>
        <strain evidence="4 5">12B1</strain>
    </source>
</reference>
<evidence type="ECO:0008006" key="6">
    <source>
        <dbReference type="Google" id="ProtNLM"/>
    </source>
</evidence>
<dbReference type="Proteomes" id="UP001515480">
    <property type="component" value="Unassembled WGS sequence"/>
</dbReference>
<dbReference type="PANTHER" id="PTHR31088">
    <property type="entry name" value="MEMBRANE-ASSOCIATED PROTEIN VIPP1, CHLOROPLASTIC"/>
    <property type="match status" value="1"/>
</dbReference>
<keyword evidence="3" id="KW-0732">Signal</keyword>
<feature type="coiled-coil region" evidence="2">
    <location>
        <begin position="155"/>
        <end position="182"/>
    </location>
</feature>
<dbReference type="InterPro" id="IPR007157">
    <property type="entry name" value="PspA_VIPP1"/>
</dbReference>
<feature type="signal peptide" evidence="3">
    <location>
        <begin position="1"/>
        <end position="15"/>
    </location>
</feature>
<keyword evidence="5" id="KW-1185">Reference proteome</keyword>
<evidence type="ECO:0000313" key="5">
    <source>
        <dbReference type="Proteomes" id="UP001515480"/>
    </source>
</evidence>
<evidence type="ECO:0000256" key="1">
    <source>
        <dbReference type="ARBA" id="ARBA00043985"/>
    </source>
</evidence>
<organism evidence="4 5">
    <name type="scientific">Prymnesium parvum</name>
    <name type="common">Toxic golden alga</name>
    <dbReference type="NCBI Taxonomy" id="97485"/>
    <lineage>
        <taxon>Eukaryota</taxon>
        <taxon>Haptista</taxon>
        <taxon>Haptophyta</taxon>
        <taxon>Prymnesiophyceae</taxon>
        <taxon>Prymnesiales</taxon>
        <taxon>Prymnesiaceae</taxon>
        <taxon>Prymnesium</taxon>
    </lineage>
</organism>
<evidence type="ECO:0000256" key="3">
    <source>
        <dbReference type="SAM" id="SignalP"/>
    </source>
</evidence>
<name>A0AB34JJG1_PRYPA</name>
<evidence type="ECO:0000256" key="2">
    <source>
        <dbReference type="SAM" id="Coils"/>
    </source>
</evidence>
<accession>A0AB34JJG1</accession>